<dbReference type="SMART" id="SM00065">
    <property type="entry name" value="GAF"/>
    <property type="match status" value="3"/>
</dbReference>
<feature type="domain" description="GAF" evidence="2">
    <location>
        <begin position="240"/>
        <end position="409"/>
    </location>
</feature>
<protein>
    <submittedName>
        <fullName evidence="3">GAF-domain-containing sensor protein</fullName>
    </submittedName>
</protein>
<keyword evidence="4" id="KW-1185">Reference proteome</keyword>
<sequence>MLATEKQLTLTCGWCKKIKNGDTWQTIEEFLNSLGYADITHGMCGECSEKIFQKRVYLESYQNICKAISSSIALDEVLNLIVTNIVRVMNVKACLLRLINKKSRTLDVAASFGLSDDYVNKGAVTFDQSLEDAMSGKPVSIYDVADDKNSIYFHAANKEGIRSIMSVPLRFKDDIIGIMRMYTAEPRNYSDEDMKFVSAIAEQAAMAIMNAKEFETIVSKEKEYLRVFQEISKALSSSLNLEEILNMIVRKIPEAIQVKGATIKLIDEKTKKIKLAASYGLNNDFLAKDPTGKELNIMEALNHLYSQASMLPFLKDKDMNILEELNYKPVFIYDATTDPRVLNKKDIIEEGIKSILSVPILARGKLIGVIKLFTGWLRNFTQKEVAFTTSLAEQCGLAIVNATMYEKQYKEVTYLKTLQEITKLRTKTTDFSQVLNRIVTRLPEIMNTKAATIRLLNPKTQRLELAAASGLSDEYLSRGSVEFEENIKTALKGEPVAIYDAASDARIHFNKEAQREGIKSILAIPLILYNDTIGVLRLLTSELRVFTSDEIDFAMALAEEAAIVIENARLQNKI</sequence>
<gene>
    <name evidence="3" type="ORF">ASN18_3288</name>
</gene>
<evidence type="ECO:0000259" key="2">
    <source>
        <dbReference type="SMART" id="SM00065"/>
    </source>
</evidence>
<dbReference type="RefSeq" id="WP_085053883.1">
    <property type="nucleotide sequence ID" value="NZ_LNQR01000134.1"/>
</dbReference>
<dbReference type="PANTHER" id="PTHR43156">
    <property type="entry name" value="STAGE II SPORULATION PROTEIN E-RELATED"/>
    <property type="match status" value="1"/>
</dbReference>
<keyword evidence="1" id="KW-0378">Hydrolase</keyword>
<dbReference type="Pfam" id="PF01590">
    <property type="entry name" value="GAF"/>
    <property type="match status" value="1"/>
</dbReference>
<dbReference type="Pfam" id="PF13185">
    <property type="entry name" value="GAF_2"/>
    <property type="match status" value="2"/>
</dbReference>
<evidence type="ECO:0000256" key="1">
    <source>
        <dbReference type="ARBA" id="ARBA00022801"/>
    </source>
</evidence>
<feature type="domain" description="GAF" evidence="2">
    <location>
        <begin position="73"/>
        <end position="218"/>
    </location>
</feature>
<dbReference type="InterPro" id="IPR003018">
    <property type="entry name" value="GAF"/>
</dbReference>
<name>A0ABR5SAW2_9BACT</name>
<feature type="domain" description="GAF" evidence="2">
    <location>
        <begin position="430"/>
        <end position="574"/>
    </location>
</feature>
<organism evidence="3 4">
    <name type="scientific">Candidatus Magnetominusculus xianensis</name>
    <dbReference type="NCBI Taxonomy" id="1748249"/>
    <lineage>
        <taxon>Bacteria</taxon>
        <taxon>Pseudomonadati</taxon>
        <taxon>Nitrospirota</taxon>
        <taxon>Nitrospiria</taxon>
        <taxon>Nitrospirales</taxon>
        <taxon>Nitrospiraceae</taxon>
        <taxon>Candidatus Magnetominusculus</taxon>
    </lineage>
</organism>
<dbReference type="EMBL" id="LNQR01000134">
    <property type="protein sequence ID" value="KWT75003.1"/>
    <property type="molecule type" value="Genomic_DNA"/>
</dbReference>
<dbReference type="Proteomes" id="UP000060487">
    <property type="component" value="Unassembled WGS sequence"/>
</dbReference>
<dbReference type="InterPro" id="IPR052016">
    <property type="entry name" value="Bact_Sigma-Reg"/>
</dbReference>
<evidence type="ECO:0000313" key="4">
    <source>
        <dbReference type="Proteomes" id="UP000060487"/>
    </source>
</evidence>
<reference evidence="3 4" key="1">
    <citation type="submission" date="2015-11" db="EMBL/GenBank/DDBJ databases">
        <authorList>
            <person name="Lin W."/>
        </authorList>
    </citation>
    <scope>NUCLEOTIDE SEQUENCE [LARGE SCALE GENOMIC DNA]</scope>
    <source>
        <strain evidence="3 4">HCH-1</strain>
    </source>
</reference>
<dbReference type="SUPFAM" id="SSF55781">
    <property type="entry name" value="GAF domain-like"/>
    <property type="match status" value="3"/>
</dbReference>
<dbReference type="PANTHER" id="PTHR43156:SF2">
    <property type="entry name" value="STAGE II SPORULATION PROTEIN E"/>
    <property type="match status" value="1"/>
</dbReference>
<accession>A0ABR5SAW2</accession>
<proteinExistence type="predicted"/>
<dbReference type="Gene3D" id="3.30.450.40">
    <property type="match status" value="4"/>
</dbReference>
<comment type="caution">
    <text evidence="3">The sequence shown here is derived from an EMBL/GenBank/DDBJ whole genome shotgun (WGS) entry which is preliminary data.</text>
</comment>
<evidence type="ECO:0000313" key="3">
    <source>
        <dbReference type="EMBL" id="KWT75003.1"/>
    </source>
</evidence>
<dbReference type="InterPro" id="IPR029016">
    <property type="entry name" value="GAF-like_dom_sf"/>
</dbReference>